<organism evidence="2 3">
    <name type="scientific">Phrynosoma platyrhinos</name>
    <name type="common">Desert horned lizard</name>
    <dbReference type="NCBI Taxonomy" id="52577"/>
    <lineage>
        <taxon>Eukaryota</taxon>
        <taxon>Metazoa</taxon>
        <taxon>Chordata</taxon>
        <taxon>Craniata</taxon>
        <taxon>Vertebrata</taxon>
        <taxon>Euteleostomi</taxon>
        <taxon>Lepidosauria</taxon>
        <taxon>Squamata</taxon>
        <taxon>Bifurcata</taxon>
        <taxon>Unidentata</taxon>
        <taxon>Episquamata</taxon>
        <taxon>Toxicofera</taxon>
        <taxon>Iguania</taxon>
        <taxon>Phrynosomatidae</taxon>
        <taxon>Phrynosomatinae</taxon>
        <taxon>Phrynosoma</taxon>
    </lineage>
</organism>
<keyword evidence="3" id="KW-1185">Reference proteome</keyword>
<evidence type="ECO:0000256" key="1">
    <source>
        <dbReference type="ARBA" id="ARBA00008666"/>
    </source>
</evidence>
<dbReference type="EMBL" id="JAIPUX010005290">
    <property type="protein sequence ID" value="KAH0616888.1"/>
    <property type="molecule type" value="Genomic_DNA"/>
</dbReference>
<sequence length="84" mass="9707">IVTEKDKLVELYQYPGYTKEEPTPLPNGVELDDILEKVIRAQRKTLIGNPNREIQGHLFERIAENYSCTLLGYHKISNLDHILT</sequence>
<proteinExistence type="inferred from homology"/>
<dbReference type="InterPro" id="IPR029417">
    <property type="entry name" value="FAM227"/>
</dbReference>
<protein>
    <recommendedName>
        <fullName evidence="4">Interphotoreceptor retinoid-binding protein</fullName>
    </recommendedName>
</protein>
<evidence type="ECO:0000313" key="3">
    <source>
        <dbReference type="Proteomes" id="UP000826234"/>
    </source>
</evidence>
<evidence type="ECO:0008006" key="4">
    <source>
        <dbReference type="Google" id="ProtNLM"/>
    </source>
</evidence>
<comment type="similarity">
    <text evidence="1">Belongs to the FAM227 family.</text>
</comment>
<feature type="non-terminal residue" evidence="2">
    <location>
        <position position="1"/>
    </location>
</feature>
<evidence type="ECO:0000313" key="2">
    <source>
        <dbReference type="EMBL" id="KAH0616888.1"/>
    </source>
</evidence>
<dbReference type="PANTHER" id="PTHR33560">
    <property type="entry name" value="PROTEIN FAM227B"/>
    <property type="match status" value="1"/>
</dbReference>
<reference evidence="2 3" key="1">
    <citation type="journal article" date="2022" name="Gigascience">
        <title>A chromosome-level genome assembly and annotation of the desert horned lizard, Phrynosoma platyrhinos, provides insight into chromosomal rearrangements among reptiles.</title>
        <authorList>
            <person name="Koochekian N."/>
            <person name="Ascanio A."/>
            <person name="Farleigh K."/>
            <person name="Card D.C."/>
            <person name="Schield D.R."/>
            <person name="Castoe T.A."/>
            <person name="Jezkova T."/>
        </authorList>
    </citation>
    <scope>NUCLEOTIDE SEQUENCE [LARGE SCALE GENOMIC DNA]</scope>
    <source>
        <strain evidence="2">NK-2021</strain>
    </source>
</reference>
<dbReference type="Proteomes" id="UP000826234">
    <property type="component" value="Unassembled WGS sequence"/>
</dbReference>
<accession>A0ABQ7SHT1</accession>
<comment type="caution">
    <text evidence="2">The sequence shown here is derived from an EMBL/GenBank/DDBJ whole genome shotgun (WGS) entry which is preliminary data.</text>
</comment>
<feature type="non-terminal residue" evidence="2">
    <location>
        <position position="84"/>
    </location>
</feature>
<name>A0ABQ7SHT1_PHRPL</name>
<gene>
    <name evidence="2" type="ORF">JD844_028341</name>
</gene>
<dbReference type="PANTHER" id="PTHR33560:SF1">
    <property type="entry name" value="PROTEIN FAM227A"/>
    <property type="match status" value="1"/>
</dbReference>